<keyword evidence="2" id="KW-1185">Reference proteome</keyword>
<gene>
    <name evidence="1" type="ORF">DC20_19035</name>
</gene>
<name>A0A0N7HX03_9BACT</name>
<dbReference type="PATRIC" id="fig|512763.3.peg.4178"/>
<organism evidence="1 2">
    <name type="scientific">Rufibacter tibetensis</name>
    <dbReference type="NCBI Taxonomy" id="512763"/>
    <lineage>
        <taxon>Bacteria</taxon>
        <taxon>Pseudomonadati</taxon>
        <taxon>Bacteroidota</taxon>
        <taxon>Cytophagia</taxon>
        <taxon>Cytophagales</taxon>
        <taxon>Hymenobacteraceae</taxon>
        <taxon>Rufibacter</taxon>
    </lineage>
</organism>
<sequence length="152" mass="17866">MTKKTIYQAVTSLEPFLISEYLDFGKAAKNPCLFFIEKKFSRTHTTSYSGNKYDIFDYRFLNKEGDEYILKNNDWTVEEIGKGFFDGQGENMFGISTWSDWNKYLISDPNGELRNVGFSLPKLAFKHFNKFSEFGSWQEYDIHNQIDNILDK</sequence>
<reference evidence="1 2" key="1">
    <citation type="submission" date="2015-08" db="EMBL/GenBank/DDBJ databases">
        <title>Complete genome sequence of Rufibacter tibetensis strain 1351t, a radiation-resistant bacterium from tibet plateau.</title>
        <authorList>
            <person name="Dai J."/>
        </authorList>
    </citation>
    <scope>NUCLEOTIDE SEQUENCE [LARGE SCALE GENOMIC DNA]</scope>
    <source>
        <strain evidence="1 2">1351</strain>
    </source>
</reference>
<dbReference type="AlphaFoldDB" id="A0A0N7HX03"/>
<proteinExistence type="predicted"/>
<dbReference type="KEGG" id="rti:DC20_19035"/>
<evidence type="ECO:0000313" key="2">
    <source>
        <dbReference type="Proteomes" id="UP000061382"/>
    </source>
</evidence>
<protein>
    <submittedName>
        <fullName evidence="1">Uncharacterized protein</fullName>
    </submittedName>
</protein>
<dbReference type="Proteomes" id="UP000061382">
    <property type="component" value="Chromosome"/>
</dbReference>
<evidence type="ECO:0000313" key="1">
    <source>
        <dbReference type="EMBL" id="ALJ00689.1"/>
    </source>
</evidence>
<dbReference type="EMBL" id="CP012643">
    <property type="protein sequence ID" value="ALJ00689.1"/>
    <property type="molecule type" value="Genomic_DNA"/>
</dbReference>
<accession>A0A0N7HX03</accession>